<proteinExistence type="predicted"/>
<reference evidence="1" key="1">
    <citation type="journal article" date="2021" name="PeerJ">
        <title>Extensive microbial diversity within the chicken gut microbiome revealed by metagenomics and culture.</title>
        <authorList>
            <person name="Gilroy R."/>
            <person name="Ravi A."/>
            <person name="Getino M."/>
            <person name="Pursley I."/>
            <person name="Horton D.L."/>
            <person name="Alikhan N.F."/>
            <person name="Baker D."/>
            <person name="Gharbi K."/>
            <person name="Hall N."/>
            <person name="Watson M."/>
            <person name="Adriaenssens E.M."/>
            <person name="Foster-Nyarko E."/>
            <person name="Jarju S."/>
            <person name="Secka A."/>
            <person name="Antonio M."/>
            <person name="Oren A."/>
            <person name="Chaudhuri R.R."/>
            <person name="La Ragione R."/>
            <person name="Hildebrand F."/>
            <person name="Pallen M.J."/>
        </authorList>
    </citation>
    <scope>NUCLEOTIDE SEQUENCE</scope>
    <source>
        <strain evidence="1">ChiSjej1B19-8411</strain>
    </source>
</reference>
<evidence type="ECO:0000313" key="2">
    <source>
        <dbReference type="Proteomes" id="UP000886817"/>
    </source>
</evidence>
<evidence type="ECO:0000313" key="1">
    <source>
        <dbReference type="EMBL" id="HIX60189.1"/>
    </source>
</evidence>
<name>A0A9D2B4J5_9FIRM</name>
<protein>
    <submittedName>
        <fullName evidence="1">Leucine-rich repeat domain-containing protein</fullName>
    </submittedName>
</protein>
<reference evidence="1" key="2">
    <citation type="submission" date="2021-04" db="EMBL/GenBank/DDBJ databases">
        <authorList>
            <person name="Gilroy R."/>
        </authorList>
    </citation>
    <scope>NUCLEOTIDE SEQUENCE</scope>
    <source>
        <strain evidence="1">ChiSjej1B19-8411</strain>
    </source>
</reference>
<dbReference type="Gene3D" id="3.80.10.10">
    <property type="entry name" value="Ribonuclease Inhibitor"/>
    <property type="match status" value="1"/>
</dbReference>
<dbReference type="Proteomes" id="UP000886817">
    <property type="component" value="Unassembled WGS sequence"/>
</dbReference>
<gene>
    <name evidence="1" type="ORF">IAA45_10830</name>
</gene>
<dbReference type="AlphaFoldDB" id="A0A9D2B4J5"/>
<organism evidence="1 2">
    <name type="scientific">Candidatus Blautia gallistercoris</name>
    <dbReference type="NCBI Taxonomy" id="2838490"/>
    <lineage>
        <taxon>Bacteria</taxon>
        <taxon>Bacillati</taxon>
        <taxon>Bacillota</taxon>
        <taxon>Clostridia</taxon>
        <taxon>Lachnospirales</taxon>
        <taxon>Lachnospiraceae</taxon>
        <taxon>Blautia</taxon>
    </lineage>
</organism>
<sequence>MMAEQEEKEVFSCRQEKDHVVITGWEPEEKTVQVPDTVGGLPVTALDAYAFSGGKHEEIRLPVSMKRIGHYAF</sequence>
<comment type="caution">
    <text evidence="1">The sequence shown here is derived from an EMBL/GenBank/DDBJ whole genome shotgun (WGS) entry which is preliminary data.</text>
</comment>
<accession>A0A9D2B4J5</accession>
<dbReference type="InterPro" id="IPR032675">
    <property type="entry name" value="LRR_dom_sf"/>
</dbReference>
<dbReference type="EMBL" id="DXEX01000233">
    <property type="protein sequence ID" value="HIX60189.1"/>
    <property type="molecule type" value="Genomic_DNA"/>
</dbReference>
<feature type="non-terminal residue" evidence="1">
    <location>
        <position position="73"/>
    </location>
</feature>